<organism evidence="2 3">
    <name type="scientific">Symbiodinium microadriaticum</name>
    <name type="common">Dinoflagellate</name>
    <name type="synonym">Zooxanthella microadriatica</name>
    <dbReference type="NCBI Taxonomy" id="2951"/>
    <lineage>
        <taxon>Eukaryota</taxon>
        <taxon>Sar</taxon>
        <taxon>Alveolata</taxon>
        <taxon>Dinophyceae</taxon>
        <taxon>Suessiales</taxon>
        <taxon>Symbiodiniaceae</taxon>
        <taxon>Symbiodinium</taxon>
    </lineage>
</organism>
<feature type="non-terminal residue" evidence="2">
    <location>
        <position position="514"/>
    </location>
</feature>
<name>A0A1Q9BT75_SYMMI</name>
<dbReference type="Proteomes" id="UP000186817">
    <property type="component" value="Unassembled WGS sequence"/>
</dbReference>
<gene>
    <name evidence="2" type="ORF">AK812_SmicGene46830</name>
</gene>
<dbReference type="AlphaFoldDB" id="A0A1Q9BT75"/>
<keyword evidence="3" id="KW-1185">Reference proteome</keyword>
<reference evidence="2 3" key="1">
    <citation type="submission" date="2016-02" db="EMBL/GenBank/DDBJ databases">
        <title>Genome analysis of coral dinoflagellate symbionts highlights evolutionary adaptations to a symbiotic lifestyle.</title>
        <authorList>
            <person name="Aranda M."/>
            <person name="Li Y."/>
            <person name="Liew Y.J."/>
            <person name="Baumgarten S."/>
            <person name="Simakov O."/>
            <person name="Wilson M."/>
            <person name="Piel J."/>
            <person name="Ashoor H."/>
            <person name="Bougouffa S."/>
            <person name="Bajic V.B."/>
            <person name="Ryu T."/>
            <person name="Ravasi T."/>
            <person name="Bayer T."/>
            <person name="Micklem G."/>
            <person name="Kim H."/>
            <person name="Bhak J."/>
            <person name="Lajeunesse T.C."/>
            <person name="Voolstra C.R."/>
        </authorList>
    </citation>
    <scope>NUCLEOTIDE SEQUENCE [LARGE SCALE GENOMIC DNA]</scope>
    <source>
        <strain evidence="2 3">CCMP2467</strain>
    </source>
</reference>
<accession>A0A1Q9BT75</accession>
<dbReference type="EMBL" id="LSRX01004726">
    <property type="protein sequence ID" value="OLP73810.1"/>
    <property type="molecule type" value="Genomic_DNA"/>
</dbReference>
<protein>
    <submittedName>
        <fullName evidence="2">Uncharacterized protein</fullName>
    </submittedName>
</protein>
<feature type="compositionally biased region" description="Gly residues" evidence="1">
    <location>
        <begin position="332"/>
        <end position="348"/>
    </location>
</feature>
<comment type="caution">
    <text evidence="2">The sequence shown here is derived from an EMBL/GenBank/DDBJ whole genome shotgun (WGS) entry which is preliminary data.</text>
</comment>
<feature type="compositionally biased region" description="Acidic residues" evidence="1">
    <location>
        <begin position="387"/>
        <end position="403"/>
    </location>
</feature>
<sequence length="514" mass="56057">DLEANDKTALIPDLFGMGVPFASCRYVPEADSFPTGRWLNPAAKLAKASLLRNADLKGRPHKALLRLEEDWSCCHKLVPSQKGSRMLATPFNRSPCLQHGMCICSGVGQLAHMYHSNLVDAVRPFVRVIRDKAARTAPASAEAGARPAKGKKSKARLMLEQSELILELRPKHKASQARSSGEALTGWAALEAQFEAMAAAPSTEWESTSESIWFFIGYANFRVYDFTFLVLECLDDERDSNDVLQKVFLHVPDESLHVSRSRMALADLVDFQRQWRAVWWQLDNRQKMLNKDDFVPDVLEVIPLNPELLPVSTVWQGQAEEERRRKRPPRSSGGGGHGPGGPPGGSGGRKPQVLNSQKGPAEDTAAVDAGQEDAGGGNDPPLLDALDVGEDDGENESEADWEILADAAEAFAEHADGAGEAAQPPEVEQENSSSIDGPGSALRDLRTAVEALTEEAGPPAEPAAEHLPSAPEPRDAPADTSSRVKTVKEESFPVWRLGSVRYNPRSQTYVSFFE</sequence>
<feature type="region of interest" description="Disordered" evidence="1">
    <location>
        <begin position="313"/>
        <end position="487"/>
    </location>
</feature>
<feature type="non-terminal residue" evidence="2">
    <location>
        <position position="1"/>
    </location>
</feature>
<evidence type="ECO:0000313" key="3">
    <source>
        <dbReference type="Proteomes" id="UP000186817"/>
    </source>
</evidence>
<evidence type="ECO:0000256" key="1">
    <source>
        <dbReference type="SAM" id="MobiDB-lite"/>
    </source>
</evidence>
<proteinExistence type="predicted"/>
<evidence type="ECO:0000313" key="2">
    <source>
        <dbReference type="EMBL" id="OLP73810.1"/>
    </source>
</evidence>
<dbReference type="OrthoDB" id="434557at2759"/>